<keyword evidence="1" id="KW-0472">Membrane</keyword>
<accession>A0A0F9C0I0</accession>
<keyword evidence="1" id="KW-0812">Transmembrane</keyword>
<feature type="transmembrane region" description="Helical" evidence="1">
    <location>
        <begin position="6"/>
        <end position="25"/>
    </location>
</feature>
<sequence>MIVAFVVIIFICGTIAGFELGFNYAKDIAMGKRKVKPSKDFMRMLRK</sequence>
<dbReference type="AlphaFoldDB" id="A0A0F9C0I0"/>
<evidence type="ECO:0000256" key="1">
    <source>
        <dbReference type="SAM" id="Phobius"/>
    </source>
</evidence>
<dbReference type="EMBL" id="LAZR01049205">
    <property type="protein sequence ID" value="KKK90186.1"/>
    <property type="molecule type" value="Genomic_DNA"/>
</dbReference>
<gene>
    <name evidence="2" type="ORF">LCGC14_2725650</name>
</gene>
<organism evidence="2">
    <name type="scientific">marine sediment metagenome</name>
    <dbReference type="NCBI Taxonomy" id="412755"/>
    <lineage>
        <taxon>unclassified sequences</taxon>
        <taxon>metagenomes</taxon>
        <taxon>ecological metagenomes</taxon>
    </lineage>
</organism>
<proteinExistence type="predicted"/>
<keyword evidence="1" id="KW-1133">Transmembrane helix</keyword>
<reference evidence="2" key="1">
    <citation type="journal article" date="2015" name="Nature">
        <title>Complex archaea that bridge the gap between prokaryotes and eukaryotes.</title>
        <authorList>
            <person name="Spang A."/>
            <person name="Saw J.H."/>
            <person name="Jorgensen S.L."/>
            <person name="Zaremba-Niedzwiedzka K."/>
            <person name="Martijn J."/>
            <person name="Lind A.E."/>
            <person name="van Eijk R."/>
            <person name="Schleper C."/>
            <person name="Guy L."/>
            <person name="Ettema T.J."/>
        </authorList>
    </citation>
    <scope>NUCLEOTIDE SEQUENCE</scope>
</reference>
<protein>
    <submittedName>
        <fullName evidence="2">Uncharacterized protein</fullName>
    </submittedName>
</protein>
<evidence type="ECO:0000313" key="2">
    <source>
        <dbReference type="EMBL" id="KKK90186.1"/>
    </source>
</evidence>
<comment type="caution">
    <text evidence="2">The sequence shown here is derived from an EMBL/GenBank/DDBJ whole genome shotgun (WGS) entry which is preliminary data.</text>
</comment>
<name>A0A0F9C0I0_9ZZZZ</name>